<dbReference type="Gene3D" id="1.25.40.10">
    <property type="entry name" value="Tetratricopeptide repeat domain"/>
    <property type="match status" value="1"/>
</dbReference>
<feature type="transmembrane region" description="Helical" evidence="6">
    <location>
        <begin position="306"/>
        <end position="329"/>
    </location>
</feature>
<dbReference type="AlphaFoldDB" id="A0A7R8W4Z8"/>
<evidence type="ECO:0000256" key="3">
    <source>
        <dbReference type="PROSITE-ProRule" id="PRU00277"/>
    </source>
</evidence>
<accession>A0A7R8W4Z8</accession>
<dbReference type="InterPro" id="IPR001179">
    <property type="entry name" value="PPIase_FKBP_dom"/>
</dbReference>
<dbReference type="SUPFAM" id="SSF48452">
    <property type="entry name" value="TPR-like"/>
    <property type="match status" value="1"/>
</dbReference>
<keyword evidence="2 4" id="KW-0802">TPR repeat</keyword>
<keyword evidence="3" id="KW-0697">Rotamase</keyword>
<evidence type="ECO:0000256" key="5">
    <source>
        <dbReference type="SAM" id="MobiDB-lite"/>
    </source>
</evidence>
<dbReference type="EMBL" id="OB660482">
    <property type="protein sequence ID" value="CAD7225002.1"/>
    <property type="molecule type" value="Genomic_DNA"/>
</dbReference>
<dbReference type="GO" id="GO:0005829">
    <property type="term" value="C:cytosol"/>
    <property type="evidence" value="ECO:0007669"/>
    <property type="project" value="TreeGrafter"/>
</dbReference>
<dbReference type="GO" id="GO:0043066">
    <property type="term" value="P:negative regulation of apoptotic process"/>
    <property type="evidence" value="ECO:0007669"/>
    <property type="project" value="TreeGrafter"/>
</dbReference>
<organism evidence="7">
    <name type="scientific">Cyprideis torosa</name>
    <dbReference type="NCBI Taxonomy" id="163714"/>
    <lineage>
        <taxon>Eukaryota</taxon>
        <taxon>Metazoa</taxon>
        <taxon>Ecdysozoa</taxon>
        <taxon>Arthropoda</taxon>
        <taxon>Crustacea</taxon>
        <taxon>Oligostraca</taxon>
        <taxon>Ostracoda</taxon>
        <taxon>Podocopa</taxon>
        <taxon>Podocopida</taxon>
        <taxon>Cytherocopina</taxon>
        <taxon>Cytheroidea</taxon>
        <taxon>Cytherideidae</taxon>
        <taxon>Cyprideis</taxon>
    </lineage>
</organism>
<feature type="compositionally biased region" description="Polar residues" evidence="5">
    <location>
        <begin position="30"/>
        <end position="42"/>
    </location>
</feature>
<keyword evidence="1" id="KW-0677">Repeat</keyword>
<dbReference type="PROSITE" id="PS50059">
    <property type="entry name" value="FKBP_PPIASE"/>
    <property type="match status" value="1"/>
</dbReference>
<feature type="repeat" description="TPR" evidence="4">
    <location>
        <begin position="207"/>
        <end position="240"/>
    </location>
</feature>
<feature type="region of interest" description="Disordered" evidence="5">
    <location>
        <begin position="271"/>
        <end position="293"/>
    </location>
</feature>
<dbReference type="GO" id="GO:0044183">
    <property type="term" value="F:protein folding chaperone"/>
    <property type="evidence" value="ECO:0007669"/>
    <property type="project" value="TreeGrafter"/>
</dbReference>
<dbReference type="Pfam" id="PF14559">
    <property type="entry name" value="TPR_19"/>
    <property type="match status" value="1"/>
</dbReference>
<name>A0A7R8W4Z8_9CRUS</name>
<evidence type="ECO:0000256" key="1">
    <source>
        <dbReference type="ARBA" id="ARBA00022737"/>
    </source>
</evidence>
<dbReference type="PANTHER" id="PTHR46512:SF1">
    <property type="entry name" value="PEPTIDYLPROLYL ISOMERASE"/>
    <property type="match status" value="1"/>
</dbReference>
<dbReference type="InterPro" id="IPR019734">
    <property type="entry name" value="TPR_rpt"/>
</dbReference>
<dbReference type="SMART" id="SM00028">
    <property type="entry name" value="TPR"/>
    <property type="match status" value="3"/>
</dbReference>
<dbReference type="GO" id="GO:0016020">
    <property type="term" value="C:membrane"/>
    <property type="evidence" value="ECO:0007669"/>
    <property type="project" value="TreeGrafter"/>
</dbReference>
<gene>
    <name evidence="7" type="ORF">CTOB1V02_LOCUS2951</name>
</gene>
<dbReference type="OrthoDB" id="532682at2759"/>
<feature type="transmembrane region" description="Helical" evidence="6">
    <location>
        <begin position="335"/>
        <end position="354"/>
    </location>
</feature>
<evidence type="ECO:0000256" key="6">
    <source>
        <dbReference type="SAM" id="Phobius"/>
    </source>
</evidence>
<feature type="compositionally biased region" description="Basic and acidic residues" evidence="5">
    <location>
        <begin position="279"/>
        <end position="293"/>
    </location>
</feature>
<evidence type="ECO:0000256" key="4">
    <source>
        <dbReference type="PROSITE-ProRule" id="PRU00339"/>
    </source>
</evidence>
<dbReference type="EC" id="5.2.1.8" evidence="3"/>
<dbReference type="InterPro" id="IPR010721">
    <property type="entry name" value="UstE-like"/>
</dbReference>
<sequence length="628" mass="70722">MDESLMTSESISISEPFEEIDSSDVPEVSETLSGPSKKSTNVDAKKDGGDETVGEEAEVHIAPRFAFGSLGMSEVNIPPDCKVMYFVKLLGVEREPDPQTLTPEERLSKGLHKKARGNFFYQRREFSSAVQCYRRALDYLDDNPETIGSSQTEGELLREQAEERIHVLFEERLKVENNLAVAQMNMEAYDGALSSLDRVLSCQPQNVKALFRKGKCLRLKGELDEAVQVLRRGLDVSPNEKPIQAELGLVLKKLKEENEKSKSMYQKMVGGMMNEGSSEEQKEDAKKKEKRGDETRGSAMSLWESLAFVTVLVFAVMWISAVFSAYYHTEVHYDVVGALTHIVVSLNCLAWGNFVSGRREIQAYLVIVWAARNMILSRFSERDLSTRELVGYLFWLIGFLVEVVADLQKKQWKEEPENRFLKPWRVDLEAAVEVDDSVVAPVVEVSTLLLDDVEAEEISGSLDGDLVVFISERSKGILQDVRGMRHKDQGLSSSVHSMRIVNPRLPPWIFTDTIATETASMKYRVNASTFTPSLLGTCGCVEEQIMKMFRAPFFSLLVSMALIVLQQIQGKETPTQEDLVDYMAKRGCPIDGCPKNYQPRPNLFMCRGDSDRHGREAKHRLQLLQGDG</sequence>
<dbReference type="Pfam" id="PF06966">
    <property type="entry name" value="DUF1295"/>
    <property type="match status" value="1"/>
</dbReference>
<dbReference type="InterPro" id="IPR011990">
    <property type="entry name" value="TPR-like_helical_dom_sf"/>
</dbReference>
<keyword evidence="6" id="KW-1133">Transmembrane helix</keyword>
<evidence type="ECO:0000313" key="7">
    <source>
        <dbReference type="EMBL" id="CAD7225002.1"/>
    </source>
</evidence>
<dbReference type="InterPro" id="IPR046357">
    <property type="entry name" value="PPIase_dom_sf"/>
</dbReference>
<dbReference type="GO" id="GO:0012505">
    <property type="term" value="C:endomembrane system"/>
    <property type="evidence" value="ECO:0007669"/>
    <property type="project" value="TreeGrafter"/>
</dbReference>
<reference evidence="7" key="1">
    <citation type="submission" date="2020-11" db="EMBL/GenBank/DDBJ databases">
        <authorList>
            <person name="Tran Van P."/>
        </authorList>
    </citation>
    <scope>NUCLEOTIDE SEQUENCE</scope>
</reference>
<protein>
    <recommendedName>
        <fullName evidence="3">peptidylprolyl isomerase</fullName>
        <ecNumber evidence="3">5.2.1.8</ecNumber>
    </recommendedName>
</protein>
<dbReference type="PROSITE" id="PS50005">
    <property type="entry name" value="TPR"/>
    <property type="match status" value="1"/>
</dbReference>
<feature type="region of interest" description="Disordered" evidence="5">
    <location>
        <begin position="1"/>
        <end position="57"/>
    </location>
</feature>
<dbReference type="PANTHER" id="PTHR46512">
    <property type="entry name" value="PEPTIDYLPROLYL ISOMERASE"/>
    <property type="match status" value="1"/>
</dbReference>
<keyword evidence="6" id="KW-0472">Membrane</keyword>
<keyword evidence="3" id="KW-0413">Isomerase</keyword>
<comment type="catalytic activity">
    <reaction evidence="3">
        <text>[protein]-peptidylproline (omega=180) = [protein]-peptidylproline (omega=0)</text>
        <dbReference type="Rhea" id="RHEA:16237"/>
        <dbReference type="Rhea" id="RHEA-COMP:10747"/>
        <dbReference type="Rhea" id="RHEA-COMP:10748"/>
        <dbReference type="ChEBI" id="CHEBI:83833"/>
        <dbReference type="ChEBI" id="CHEBI:83834"/>
        <dbReference type="EC" id="5.2.1.8"/>
    </reaction>
</comment>
<proteinExistence type="predicted"/>
<dbReference type="InterPro" id="IPR050754">
    <property type="entry name" value="FKBP4/5/8-like"/>
</dbReference>
<evidence type="ECO:0000256" key="2">
    <source>
        <dbReference type="ARBA" id="ARBA00022803"/>
    </source>
</evidence>
<dbReference type="SUPFAM" id="SSF54534">
    <property type="entry name" value="FKBP-like"/>
    <property type="match status" value="1"/>
</dbReference>
<dbReference type="Gene3D" id="3.10.50.40">
    <property type="match status" value="1"/>
</dbReference>
<dbReference type="GO" id="GO:0005740">
    <property type="term" value="C:mitochondrial envelope"/>
    <property type="evidence" value="ECO:0007669"/>
    <property type="project" value="TreeGrafter"/>
</dbReference>
<keyword evidence="6" id="KW-0812">Transmembrane</keyword>
<dbReference type="GO" id="GO:0003755">
    <property type="term" value="F:peptidyl-prolyl cis-trans isomerase activity"/>
    <property type="evidence" value="ECO:0007669"/>
    <property type="project" value="UniProtKB-KW"/>
</dbReference>